<dbReference type="GO" id="GO:0008878">
    <property type="term" value="F:glucose-1-phosphate adenylyltransferase activity"/>
    <property type="evidence" value="ECO:0007669"/>
    <property type="project" value="UniProtKB-EC"/>
</dbReference>
<keyword evidence="2" id="KW-0321">Glycogen metabolism</keyword>
<evidence type="ECO:0000256" key="4">
    <source>
        <dbReference type="ARBA" id="ARBA00022840"/>
    </source>
</evidence>
<comment type="caution">
    <text evidence="9">The sequence shown here is derived from an EMBL/GenBank/DDBJ whole genome shotgun (WGS) entry which is preliminary data.</text>
</comment>
<keyword evidence="9" id="KW-0548">Nucleotidyltransferase</keyword>
<keyword evidence="3" id="KW-0547">Nucleotide-binding</keyword>
<evidence type="ECO:0000259" key="8">
    <source>
        <dbReference type="Pfam" id="PF24894"/>
    </source>
</evidence>
<evidence type="ECO:0000256" key="1">
    <source>
        <dbReference type="ARBA" id="ARBA00010443"/>
    </source>
</evidence>
<dbReference type="InterPro" id="IPR005835">
    <property type="entry name" value="NTP_transferase_dom"/>
</dbReference>
<keyword evidence="9" id="KW-0808">Transferase</keyword>
<dbReference type="InterPro" id="IPR011004">
    <property type="entry name" value="Trimer_LpxA-like_sf"/>
</dbReference>
<dbReference type="EC" id="2.7.7.27" evidence="9"/>
<dbReference type="SUPFAM" id="SSF51161">
    <property type="entry name" value="Trimeric LpxA-like enzymes"/>
    <property type="match status" value="1"/>
</dbReference>
<dbReference type="NCBIfam" id="TIGR02092">
    <property type="entry name" value="glgD"/>
    <property type="match status" value="1"/>
</dbReference>
<feature type="domain" description="Nucleotidyl transferase" evidence="7">
    <location>
        <begin position="5"/>
        <end position="255"/>
    </location>
</feature>
<sequence length="372" mass="41802">MRAVGIILAGGNNSRMKELSRKRAVGAMPIAGSYRAIDFALSNMSNSHIQKVAVLTQYNAWSLNEHLSSSKWWDFGRKQGGLFVFTPSITSDNGFWYRGTADAIAQNIAFLKKSHEPYVVIASADAVYKMDYNKVLEKHVETGADLTIVCKNAGDKADVSEYGVVSTDINGRVVDFEEKPLNKVGGLISTGIYVIRRRLLIQLIENCIAEDRYDFVNDIIIRNKSTKKIYVYKIDTYWKNISSVKNYYDTNMDFLKPEVRDFFFRQYPDIYSKVEDLPPAKYNTGADVSNSLISSGSIINGKVEGSVVFKQAYVGNNCVIKNSIILNDVYIGDNAVIENCIVESHSTINPGEHLGDENELKIVNERNFRYSL</sequence>
<dbReference type="InterPro" id="IPR005836">
    <property type="entry name" value="ADP_Glu_pyroP_CS"/>
</dbReference>
<dbReference type="PANTHER" id="PTHR43523">
    <property type="entry name" value="GLUCOSE-1-PHOSPHATE ADENYLYLTRANSFERASE-RELATED"/>
    <property type="match status" value="1"/>
</dbReference>
<dbReference type="Pfam" id="PF00483">
    <property type="entry name" value="NTP_transferase"/>
    <property type="match status" value="1"/>
</dbReference>
<evidence type="ECO:0000256" key="6">
    <source>
        <dbReference type="ARBA" id="ARBA00023277"/>
    </source>
</evidence>
<keyword evidence="5" id="KW-0320">Glycogen biosynthesis</keyword>
<feature type="domain" description="Glucose-1-phosphate adenylyltransferase/Bifunctional protein GlmU-like C-terminal hexapeptide" evidence="8">
    <location>
        <begin position="284"/>
        <end position="360"/>
    </location>
</feature>
<evidence type="ECO:0000256" key="5">
    <source>
        <dbReference type="ARBA" id="ARBA00023056"/>
    </source>
</evidence>
<dbReference type="InterPro" id="IPR029044">
    <property type="entry name" value="Nucleotide-diphossugar_trans"/>
</dbReference>
<dbReference type="Proteomes" id="UP000597877">
    <property type="component" value="Unassembled WGS sequence"/>
</dbReference>
<dbReference type="RefSeq" id="WP_021952372.1">
    <property type="nucleotide sequence ID" value="NZ_JACOOZ010000011.1"/>
</dbReference>
<dbReference type="Pfam" id="PF24894">
    <property type="entry name" value="Hexapep_GlmU"/>
    <property type="match status" value="1"/>
</dbReference>
<protein>
    <submittedName>
        <fullName evidence="9">Glucose-1-phosphate adenylyltransferase subunit GlgD</fullName>
        <ecNumber evidence="9">2.7.7.27</ecNumber>
    </submittedName>
</protein>
<name>A0ABR7F5J4_9FIRM</name>
<evidence type="ECO:0000256" key="3">
    <source>
        <dbReference type="ARBA" id="ARBA00022741"/>
    </source>
</evidence>
<dbReference type="Gene3D" id="3.90.550.10">
    <property type="entry name" value="Spore Coat Polysaccharide Biosynthesis Protein SpsA, Chain A"/>
    <property type="match status" value="1"/>
</dbReference>
<keyword evidence="6" id="KW-0119">Carbohydrate metabolism</keyword>
<reference evidence="9 10" key="1">
    <citation type="submission" date="2020-08" db="EMBL/GenBank/DDBJ databases">
        <title>Genome public.</title>
        <authorList>
            <person name="Liu C."/>
            <person name="Sun Q."/>
        </authorList>
    </citation>
    <scope>NUCLEOTIDE SEQUENCE [LARGE SCALE GENOMIC DNA]</scope>
    <source>
        <strain evidence="9 10">BX4</strain>
    </source>
</reference>
<organism evidence="9 10">
    <name type="scientific">Eubacterium segne</name>
    <dbReference type="NCBI Taxonomy" id="2763045"/>
    <lineage>
        <taxon>Bacteria</taxon>
        <taxon>Bacillati</taxon>
        <taxon>Bacillota</taxon>
        <taxon>Clostridia</taxon>
        <taxon>Eubacteriales</taxon>
        <taxon>Eubacteriaceae</taxon>
        <taxon>Eubacterium</taxon>
    </lineage>
</organism>
<dbReference type="InterPro" id="IPR056818">
    <property type="entry name" value="GlmU/GlgC-like_hexapep"/>
</dbReference>
<dbReference type="EMBL" id="JACOOZ010000011">
    <property type="protein sequence ID" value="MBC5668881.1"/>
    <property type="molecule type" value="Genomic_DNA"/>
</dbReference>
<evidence type="ECO:0000259" key="7">
    <source>
        <dbReference type="Pfam" id="PF00483"/>
    </source>
</evidence>
<comment type="similarity">
    <text evidence="1">Belongs to the bacterial/plant glucose-1-phosphate adenylyltransferase family.</text>
</comment>
<gene>
    <name evidence="9" type="primary">glgD</name>
    <name evidence="9" type="ORF">H8S00_12975</name>
</gene>
<evidence type="ECO:0000313" key="10">
    <source>
        <dbReference type="Proteomes" id="UP000597877"/>
    </source>
</evidence>
<accession>A0ABR7F5J4</accession>
<evidence type="ECO:0000313" key="9">
    <source>
        <dbReference type="EMBL" id="MBC5668881.1"/>
    </source>
</evidence>
<dbReference type="Gene3D" id="2.160.10.10">
    <property type="entry name" value="Hexapeptide repeat proteins"/>
    <property type="match status" value="1"/>
</dbReference>
<dbReference type="PANTHER" id="PTHR43523:SF6">
    <property type="entry name" value="GLYCOGEN BIOSYNTHESIS PROTEIN GLGD"/>
    <property type="match status" value="1"/>
</dbReference>
<keyword evidence="4" id="KW-0067">ATP-binding</keyword>
<dbReference type="InterPro" id="IPR011832">
    <property type="entry name" value="GlgDAde_trans"/>
</dbReference>
<evidence type="ECO:0000256" key="2">
    <source>
        <dbReference type="ARBA" id="ARBA00022600"/>
    </source>
</evidence>
<dbReference type="PROSITE" id="PS00809">
    <property type="entry name" value="ADP_GLC_PYROPHOSPH_2"/>
    <property type="match status" value="1"/>
</dbReference>
<dbReference type="CDD" id="cd04651">
    <property type="entry name" value="LbH_G1P_AT_C"/>
    <property type="match status" value="1"/>
</dbReference>
<proteinExistence type="inferred from homology"/>
<dbReference type="SUPFAM" id="SSF53448">
    <property type="entry name" value="Nucleotide-diphospho-sugar transferases"/>
    <property type="match status" value="1"/>
</dbReference>
<dbReference type="InterPro" id="IPR011831">
    <property type="entry name" value="ADP-Glc_PPase"/>
</dbReference>
<dbReference type="CDD" id="cd02508">
    <property type="entry name" value="ADP_Glucose_PP"/>
    <property type="match status" value="1"/>
</dbReference>
<keyword evidence="10" id="KW-1185">Reference proteome</keyword>